<dbReference type="SMART" id="SM00116">
    <property type="entry name" value="CBS"/>
    <property type="match status" value="4"/>
</dbReference>
<evidence type="ECO:0000313" key="9">
    <source>
        <dbReference type="EMBL" id="CAF3579769.1"/>
    </source>
</evidence>
<dbReference type="GO" id="GO:0019887">
    <property type="term" value="F:protein kinase regulator activity"/>
    <property type="evidence" value="ECO:0007669"/>
    <property type="project" value="TreeGrafter"/>
</dbReference>
<feature type="non-terminal residue" evidence="8">
    <location>
        <position position="1"/>
    </location>
</feature>
<dbReference type="GO" id="GO:0019901">
    <property type="term" value="F:protein kinase binding"/>
    <property type="evidence" value="ECO:0007669"/>
    <property type="project" value="TreeGrafter"/>
</dbReference>
<organism evidence="8 10">
    <name type="scientific">Didymodactylos carnosus</name>
    <dbReference type="NCBI Taxonomy" id="1234261"/>
    <lineage>
        <taxon>Eukaryota</taxon>
        <taxon>Metazoa</taxon>
        <taxon>Spiralia</taxon>
        <taxon>Gnathifera</taxon>
        <taxon>Rotifera</taxon>
        <taxon>Eurotatoria</taxon>
        <taxon>Bdelloidea</taxon>
        <taxon>Philodinida</taxon>
        <taxon>Philodinidae</taxon>
        <taxon>Didymodactylos</taxon>
    </lineage>
</organism>
<dbReference type="InterPro" id="IPR050511">
    <property type="entry name" value="AMPK_gamma/SDS23_families"/>
</dbReference>
<gene>
    <name evidence="8" type="ORF">OVA965_LOCUS4421</name>
    <name evidence="9" type="ORF">TMI583_LOCUS4421</name>
</gene>
<dbReference type="SUPFAM" id="SSF54631">
    <property type="entry name" value="CBS-domain pair"/>
    <property type="match status" value="2"/>
</dbReference>
<dbReference type="Proteomes" id="UP000682733">
    <property type="component" value="Unassembled WGS sequence"/>
</dbReference>
<evidence type="ECO:0000256" key="4">
    <source>
        <dbReference type="ARBA" id="ARBA00025878"/>
    </source>
</evidence>
<feature type="domain" description="CBS" evidence="7">
    <location>
        <begin position="318"/>
        <end position="375"/>
    </location>
</feature>
<keyword evidence="3 5" id="KW-0129">CBS domain</keyword>
<accession>A0A8S2CYN1</accession>
<evidence type="ECO:0000256" key="3">
    <source>
        <dbReference type="ARBA" id="ARBA00023122"/>
    </source>
</evidence>
<evidence type="ECO:0000256" key="2">
    <source>
        <dbReference type="ARBA" id="ARBA00022737"/>
    </source>
</evidence>
<dbReference type="InterPro" id="IPR046342">
    <property type="entry name" value="CBS_dom_sf"/>
</dbReference>
<evidence type="ECO:0000313" key="8">
    <source>
        <dbReference type="EMBL" id="CAF0796650.1"/>
    </source>
</evidence>
<reference evidence="8" key="1">
    <citation type="submission" date="2021-02" db="EMBL/GenBank/DDBJ databases">
        <authorList>
            <person name="Nowell W R."/>
        </authorList>
    </citation>
    <scope>NUCLEOTIDE SEQUENCE</scope>
</reference>
<dbReference type="GO" id="GO:0016208">
    <property type="term" value="F:AMP binding"/>
    <property type="evidence" value="ECO:0007669"/>
    <property type="project" value="TreeGrafter"/>
</dbReference>
<evidence type="ECO:0000256" key="1">
    <source>
        <dbReference type="ARBA" id="ARBA00006750"/>
    </source>
</evidence>
<dbReference type="GO" id="GO:0031588">
    <property type="term" value="C:nucleotide-activated protein kinase complex"/>
    <property type="evidence" value="ECO:0007669"/>
    <property type="project" value="TreeGrafter"/>
</dbReference>
<dbReference type="AlphaFoldDB" id="A0A8S2CYN1"/>
<dbReference type="Gene3D" id="3.10.580.10">
    <property type="entry name" value="CBS-domain"/>
    <property type="match status" value="2"/>
</dbReference>
<dbReference type="CDD" id="cd04618">
    <property type="entry name" value="CBS_euAMPK_gamma-like_repeat1"/>
    <property type="match status" value="1"/>
</dbReference>
<comment type="similarity">
    <text evidence="1">Belongs to the 5'-AMP-activated protein kinase gamma subunit family.</text>
</comment>
<evidence type="ECO:0000259" key="7">
    <source>
        <dbReference type="PROSITE" id="PS51371"/>
    </source>
</evidence>
<dbReference type="PROSITE" id="PS51371">
    <property type="entry name" value="CBS"/>
    <property type="match status" value="3"/>
</dbReference>
<feature type="domain" description="CBS" evidence="7">
    <location>
        <begin position="244"/>
        <end position="302"/>
    </location>
</feature>
<dbReference type="PANTHER" id="PTHR13780">
    <property type="entry name" value="AMP-ACTIVATED PROTEIN KINASE, GAMMA REGULATORY SUBUNIT"/>
    <property type="match status" value="1"/>
</dbReference>
<protein>
    <recommendedName>
        <fullName evidence="7">CBS domain-containing protein</fullName>
    </recommendedName>
</protein>
<feature type="region of interest" description="Disordered" evidence="6">
    <location>
        <begin position="1"/>
        <end position="68"/>
    </location>
</feature>
<dbReference type="EMBL" id="CAJNOK010001160">
    <property type="protein sequence ID" value="CAF0796650.1"/>
    <property type="molecule type" value="Genomic_DNA"/>
</dbReference>
<dbReference type="Pfam" id="PF00571">
    <property type="entry name" value="CBS"/>
    <property type="match status" value="3"/>
</dbReference>
<evidence type="ECO:0000256" key="5">
    <source>
        <dbReference type="PROSITE-ProRule" id="PRU00703"/>
    </source>
</evidence>
<dbReference type="EMBL" id="CAJOBA010001161">
    <property type="protein sequence ID" value="CAF3579769.1"/>
    <property type="molecule type" value="Genomic_DNA"/>
</dbReference>
<feature type="domain" description="CBS" evidence="7">
    <location>
        <begin position="171"/>
        <end position="229"/>
    </location>
</feature>
<dbReference type="GO" id="GO:0005634">
    <property type="term" value="C:nucleus"/>
    <property type="evidence" value="ECO:0007669"/>
    <property type="project" value="TreeGrafter"/>
</dbReference>
<dbReference type="CDD" id="cd04641">
    <property type="entry name" value="CBS_euAMPK_gamma-like_repeat2"/>
    <property type="match status" value="1"/>
</dbReference>
<dbReference type="Proteomes" id="UP000677228">
    <property type="component" value="Unassembled WGS sequence"/>
</dbReference>
<keyword evidence="2" id="KW-0677">Repeat</keyword>
<proteinExistence type="inferred from homology"/>
<dbReference type="InterPro" id="IPR000644">
    <property type="entry name" value="CBS_dom"/>
</dbReference>
<dbReference type="PANTHER" id="PTHR13780:SF35">
    <property type="entry name" value="LD22662P"/>
    <property type="match status" value="1"/>
</dbReference>
<evidence type="ECO:0000256" key="6">
    <source>
        <dbReference type="SAM" id="MobiDB-lite"/>
    </source>
</evidence>
<dbReference type="GO" id="GO:0005737">
    <property type="term" value="C:cytoplasm"/>
    <property type="evidence" value="ECO:0007669"/>
    <property type="project" value="TreeGrafter"/>
</dbReference>
<sequence>SLFQDSGYPKRAGGTQSPNPTGKTFKRFTTLPTQGTITLPDRQSSAYSIRNSSLSKSPTKELDDGEEESVSDEEVYVHFMKTHTCYDIMPKSSKLVVFDTQLAVKKAFFALVYNGVRAAPLWDTKRQAFMGMLTITDFILILQKYYKEPNAKIEELEEHKIDTWREVLKEYEKPLLCIRPTDTLYDCVKILIDNHVHRLPIIDPLSNNVICILTHKRVLRFLYLYIHDWPQPSFMLKTLEELNVGTYDTIQTIQEDTSVIDVLGTFVKYRISALPVVDKNNKIMNIYSKFDVIGLAAEKTYTNLNMTIREALSYRKERLEGVAKCYKEETLAVILERIVKAEVHRLVVVDKDEHVIGVLSLSDILSYIVLRPLREKTTSVLIAADVNNDN</sequence>
<name>A0A8S2CYN1_9BILA</name>
<comment type="subunit">
    <text evidence="4">AMPK is a heterotrimer of an alpha catalytic subunit (PRKAA1 or PRKAA2), a beta (PRKAB1 or PRKAB2) and a gamma non-catalytic subunits (PRKAG1, PRKAG2 or PRKAG3). Interacts with FNIP1 and FNIP2.</text>
</comment>
<evidence type="ECO:0000313" key="10">
    <source>
        <dbReference type="Proteomes" id="UP000677228"/>
    </source>
</evidence>
<feature type="compositionally biased region" description="Polar residues" evidence="6">
    <location>
        <begin position="30"/>
        <end position="57"/>
    </location>
</feature>
<comment type="caution">
    <text evidence="8">The sequence shown here is derived from an EMBL/GenBank/DDBJ whole genome shotgun (WGS) entry which is preliminary data.</text>
</comment>